<accession>A0A6B2EAG3</accession>
<organism evidence="5">
    <name type="scientific">Phlebotomus kandelakii</name>
    <dbReference type="NCBI Taxonomy" id="1109342"/>
    <lineage>
        <taxon>Eukaryota</taxon>
        <taxon>Metazoa</taxon>
        <taxon>Ecdysozoa</taxon>
        <taxon>Arthropoda</taxon>
        <taxon>Hexapoda</taxon>
        <taxon>Insecta</taxon>
        <taxon>Pterygota</taxon>
        <taxon>Neoptera</taxon>
        <taxon>Endopterygota</taxon>
        <taxon>Diptera</taxon>
        <taxon>Nematocera</taxon>
        <taxon>Psychodoidea</taxon>
        <taxon>Psychodidae</taxon>
        <taxon>Phlebotomus</taxon>
        <taxon>Larroussius</taxon>
    </lineage>
</organism>
<dbReference type="GO" id="GO:0005634">
    <property type="term" value="C:nucleus"/>
    <property type="evidence" value="ECO:0007669"/>
    <property type="project" value="UniProtKB-SubCell"/>
</dbReference>
<dbReference type="GO" id="GO:0016567">
    <property type="term" value="P:protein ubiquitination"/>
    <property type="evidence" value="ECO:0007669"/>
    <property type="project" value="UniProtKB-UniPathway"/>
</dbReference>
<dbReference type="SUPFAM" id="SSF81383">
    <property type="entry name" value="F-box domain"/>
    <property type="match status" value="1"/>
</dbReference>
<dbReference type="PANTHER" id="PTHR13123:SF7">
    <property type="entry name" value="LD30288P"/>
    <property type="match status" value="1"/>
</dbReference>
<protein>
    <submittedName>
        <fullName evidence="5">Putative f-box</fullName>
    </submittedName>
</protein>
<dbReference type="GO" id="GO:0019005">
    <property type="term" value="C:SCF ubiquitin ligase complex"/>
    <property type="evidence" value="ECO:0007669"/>
    <property type="project" value="TreeGrafter"/>
</dbReference>
<dbReference type="InterPro" id="IPR040394">
    <property type="entry name" value="FBX25/32"/>
</dbReference>
<evidence type="ECO:0000256" key="2">
    <source>
        <dbReference type="ARBA" id="ARBA00004906"/>
    </source>
</evidence>
<reference evidence="5" key="1">
    <citation type="submission" date="2019-10" db="EMBL/GenBank/DDBJ databases">
        <title>Short sand fly seasons in Tbilisi, Georgia, hinder development of host immunity to saliva of the visceral leishmaniasis vector Phlebotomus kandelakii.</title>
        <authorList>
            <person name="Oliveira F."/>
            <person name="Giorgobiani E."/>
            <person name="Guimaraes-Costa A.B."/>
            <person name="Abdeladhim M."/>
            <person name="Oristian J."/>
            <person name="Tskhvaradze L."/>
            <person name="Tsertsvadze N."/>
            <person name="Zakalashvili M."/>
            <person name="Valenzuela J.G."/>
            <person name="Kamhawi S."/>
        </authorList>
    </citation>
    <scope>NUCLEOTIDE SEQUENCE</scope>
    <source>
        <strain evidence="5">Wild-capture in Tbilisi</strain>
        <tissue evidence="5">Salivary glands</tissue>
    </source>
</reference>
<dbReference type="UniPathway" id="UPA00143"/>
<dbReference type="EMBL" id="GIFK01001643">
    <property type="protein sequence ID" value="NBJ59346.1"/>
    <property type="molecule type" value="Transcribed_RNA"/>
</dbReference>
<name>A0A6B2EAG3_9DIPT</name>
<evidence type="ECO:0000256" key="4">
    <source>
        <dbReference type="ARBA" id="ARBA00023242"/>
    </source>
</evidence>
<keyword evidence="3" id="KW-0833">Ubl conjugation pathway</keyword>
<dbReference type="GO" id="GO:0005737">
    <property type="term" value="C:cytoplasm"/>
    <property type="evidence" value="ECO:0007669"/>
    <property type="project" value="TreeGrafter"/>
</dbReference>
<dbReference type="PANTHER" id="PTHR13123">
    <property type="entry name" value="LD30288P"/>
    <property type="match status" value="1"/>
</dbReference>
<keyword evidence="4" id="KW-0539">Nucleus</keyword>
<comment type="subcellular location">
    <subcellularLocation>
        <location evidence="1">Nucleus</location>
    </subcellularLocation>
</comment>
<comment type="pathway">
    <text evidence="2">Protein modification; protein ubiquitination.</text>
</comment>
<dbReference type="InterPro" id="IPR036047">
    <property type="entry name" value="F-box-like_dom_sf"/>
</dbReference>
<sequence length="354" mass="40753">MPFYSKDWRDPGEAWVKTDEGWEKLKVLECGKRKRCSSECSNSSEVCDTENWSSESEVEIPPHCHITLKCTREIAGFNALGEAVRRLDFRSAVKDRKRFQYICALLRMLVAHKGIASLPGGAQRLLLQMVEEVACHVSDSQQNLNILRALVMQLQEIIYQENQKCWGKPLGSQSLWKGHMETIQRIQHITNEIRISGPGPEIRPKLHDLPEECVREIILRLADYRDLEASSAAWGLMSALVAEQRVWRELACFHFTPEQIQVVLEKEKPIHEDGSKDWKKIYHALRRTHGLREDLQYAEILSLCRFCRCLFWPSAGHPCIADQSPDFRARLKEAGCLIESQPVPPAQFLKYFSL</sequence>
<evidence type="ECO:0000313" key="5">
    <source>
        <dbReference type="EMBL" id="NBJ59346.1"/>
    </source>
</evidence>
<evidence type="ECO:0000256" key="1">
    <source>
        <dbReference type="ARBA" id="ARBA00004123"/>
    </source>
</evidence>
<proteinExistence type="predicted"/>
<dbReference type="AlphaFoldDB" id="A0A6B2EAG3"/>
<evidence type="ECO:0000256" key="3">
    <source>
        <dbReference type="ARBA" id="ARBA00022786"/>
    </source>
</evidence>